<dbReference type="SUPFAM" id="SSF56112">
    <property type="entry name" value="Protein kinase-like (PK-like)"/>
    <property type="match status" value="1"/>
</dbReference>
<dbReference type="FunFam" id="1.10.510.10:FF:000481">
    <property type="entry name" value="Asator, isoform D"/>
    <property type="match status" value="1"/>
</dbReference>
<dbReference type="CDD" id="cd14017">
    <property type="entry name" value="STKc_TTBK"/>
    <property type="match status" value="1"/>
</dbReference>
<feature type="compositionally biased region" description="Basic and acidic residues" evidence="8">
    <location>
        <begin position="787"/>
        <end position="801"/>
    </location>
</feature>
<keyword evidence="3 7" id="KW-0547">Nucleotide-binding</keyword>
<keyword evidence="2" id="KW-0808">Transferase</keyword>
<protein>
    <submittedName>
        <fullName evidence="10">Tau tubulin kinase</fullName>
    </submittedName>
</protein>
<organism evidence="10 11">
    <name type="scientific">Fasciolopsis buskii</name>
    <dbReference type="NCBI Taxonomy" id="27845"/>
    <lineage>
        <taxon>Eukaryota</taxon>
        <taxon>Metazoa</taxon>
        <taxon>Spiralia</taxon>
        <taxon>Lophotrochozoa</taxon>
        <taxon>Platyhelminthes</taxon>
        <taxon>Trematoda</taxon>
        <taxon>Digenea</taxon>
        <taxon>Plagiorchiida</taxon>
        <taxon>Echinostomata</taxon>
        <taxon>Echinostomatoidea</taxon>
        <taxon>Fasciolidae</taxon>
        <taxon>Fasciolopsis</taxon>
    </lineage>
</organism>
<proteinExistence type="inferred from homology"/>
<evidence type="ECO:0000256" key="7">
    <source>
        <dbReference type="PROSITE-ProRule" id="PRU10141"/>
    </source>
</evidence>
<keyword evidence="5 7" id="KW-0067">ATP-binding</keyword>
<evidence type="ECO:0000259" key="9">
    <source>
        <dbReference type="PROSITE" id="PS50011"/>
    </source>
</evidence>
<evidence type="ECO:0000256" key="3">
    <source>
        <dbReference type="ARBA" id="ARBA00022741"/>
    </source>
</evidence>
<name>A0A8E0S9J3_9TREM</name>
<keyword evidence="11" id="KW-1185">Reference proteome</keyword>
<feature type="binding site" evidence="7">
    <location>
        <position position="50"/>
    </location>
    <ligand>
        <name>ATP</name>
        <dbReference type="ChEBI" id="CHEBI:30616"/>
    </ligand>
</feature>
<evidence type="ECO:0000313" key="11">
    <source>
        <dbReference type="Proteomes" id="UP000728185"/>
    </source>
</evidence>
<sequence>MTSATSETDLVSPGHIIKDKWRVVKKIGGGGFGEIYEAQEINCQEKVALKLESARQPKQVLKMEVAVLRKLQGKDHVCKFLGCGRNERYSYVVMSLQGRNLADLRRSMSRGLFSLSTTIRLSLQILDAIETIHEAGFLHRDIKPSNFAVGRLPKNCRTIYMLDFGLARQYTTPKGDVRPPRPVAGFRGTVRYASRNAHMNREMGRHDDLWSMFYMLVEFASGQLPWRRIKDKEQVGQIKNSFNHMTLTRCLPSEFRAFLEHIEGCTYTDRPDYNMLRGLIKQAMVRRDIRESDPFDWEQSPMLADGQSANVVQVPPTPAPALTNGAAGPAGTPVGQQASRQAVTGHAPSVGGAVQHTGFVDKHTHTAQHQQGGGASYHRQHHAHHHHHHRSGNQVQRGVDTLGLGTAISVGGTSAHHMASTVNESINGVPSPAIGGAATGRTVSADLAVGGEVSGIGKAQSPLPPPPTPGAVNELDRVEVGKMGTVATADVDQSGHPPLETGVRNESPAPVPAGGVPILNGALNIIGLSSTGHNINDSKPVRRLSSGVTGVHRNARRHCANMTPCRSLVDVGKSDSAGYNASGSKANGETTGEWNQLYSCVNRKNDAVSEQRPSRLPVLTPIRQNHRDSQLGQVVDTQNSASVCQHHSSNVRSGFPDRIVGSGDRLAVSSPKGNSLFASGTELSLTGPYYYADQSQISAAQMTHAIAVNTIGRMPSGSTSRLTRMNSFAAGSITQLAGLGLSTQDLLGEEEMIDNPGTQDGNEVHGSILPSNITEADQLEGGLIVYRPDDSEIDSNERPVKTADAGRISNTEGNSLGTGRLDENKHNEDIRMHRDSSSTGYAPNHADVGDNPSREKHPSVGSISKPRSGSKARAHFAAHRRQRAMVGVDEDTSHPNRRVSVGEPFLGSRSSPQFLIDGSGRRASLTHSVPNHKPVPVPRQRPQANWNQARGHGAPVEGTRIKLEHSSSRSSQSASHSFSRDSSGNAVGPGTVFGRKAASMFTGPNGTPHGMANHFQACSQPRSPGVGTRFSRTNGAHAGSVPTDSQRQRSYPVVYRTTTKPKNGYIPPDDGPNINNNNGAVTGRSRGMWTRGLVELQENNNMHGSQGGDYGDGLETALIRRPISRLSLYDHAEIGRGVLWSGYDRVSSSDVDSEAPAPAVTKKGDFAEDKYGPFDPSKKQSVATEGIENYPYTSDSDALKRKVLLEQLHFIEHVGNPCSELDADSSNSAERHHPNRLVTLEAEQGANYDEAYQDSDEPPLHEVCTLTSKCTSNTSVLVPRPPANPSPFSSSALNARRRRYYPVVSQATVENENVINGI</sequence>
<feature type="compositionally biased region" description="Basic and acidic residues" evidence="8">
    <location>
        <begin position="1162"/>
        <end position="1178"/>
    </location>
</feature>
<feature type="region of interest" description="Disordered" evidence="8">
    <location>
        <begin position="315"/>
        <end position="395"/>
    </location>
</feature>
<dbReference type="SMART" id="SM00220">
    <property type="entry name" value="S_TKc"/>
    <property type="match status" value="1"/>
</dbReference>
<dbReference type="InterPro" id="IPR000719">
    <property type="entry name" value="Prot_kinase_dom"/>
</dbReference>
<feature type="compositionally biased region" description="Basic and acidic residues" evidence="8">
    <location>
        <begin position="820"/>
        <end position="836"/>
    </location>
</feature>
<feature type="region of interest" description="Disordered" evidence="8">
    <location>
        <begin position="787"/>
        <end position="991"/>
    </location>
</feature>
<dbReference type="PROSITE" id="PS00107">
    <property type="entry name" value="PROTEIN_KINASE_ATP"/>
    <property type="match status" value="1"/>
</dbReference>
<feature type="domain" description="Protein kinase" evidence="9">
    <location>
        <begin position="21"/>
        <end position="285"/>
    </location>
</feature>
<dbReference type="Proteomes" id="UP000728185">
    <property type="component" value="Unassembled WGS sequence"/>
</dbReference>
<dbReference type="InterPro" id="IPR011009">
    <property type="entry name" value="Kinase-like_dom_sf"/>
</dbReference>
<evidence type="ECO:0000256" key="8">
    <source>
        <dbReference type="SAM" id="MobiDB-lite"/>
    </source>
</evidence>
<dbReference type="EMBL" id="LUCM01000946">
    <property type="protein sequence ID" value="KAA0199749.1"/>
    <property type="molecule type" value="Genomic_DNA"/>
</dbReference>
<comment type="similarity">
    <text evidence="6">Belongs to the protein kinase superfamily. CK1 Ser/Thr protein kinase family.</text>
</comment>
<dbReference type="PANTHER" id="PTHR11909">
    <property type="entry name" value="CASEIN KINASE-RELATED"/>
    <property type="match status" value="1"/>
</dbReference>
<dbReference type="OrthoDB" id="5979581at2759"/>
<dbReference type="PROSITE" id="PS50011">
    <property type="entry name" value="PROTEIN_KINASE_DOM"/>
    <property type="match status" value="1"/>
</dbReference>
<evidence type="ECO:0000256" key="2">
    <source>
        <dbReference type="ARBA" id="ARBA00022679"/>
    </source>
</evidence>
<comment type="caution">
    <text evidence="10">The sequence shown here is derived from an EMBL/GenBank/DDBJ whole genome shotgun (WGS) entry which is preliminary data.</text>
</comment>
<dbReference type="InterPro" id="IPR047916">
    <property type="entry name" value="TTBK_Asator-like_STKc"/>
</dbReference>
<evidence type="ECO:0000313" key="10">
    <source>
        <dbReference type="EMBL" id="KAA0199749.1"/>
    </source>
</evidence>
<dbReference type="GO" id="GO:0015630">
    <property type="term" value="C:microtubule cytoskeleton"/>
    <property type="evidence" value="ECO:0007669"/>
    <property type="project" value="UniProtKB-ARBA"/>
</dbReference>
<feature type="region of interest" description="Disordered" evidence="8">
    <location>
        <begin position="1147"/>
        <end position="1182"/>
    </location>
</feature>
<reference evidence="10" key="1">
    <citation type="submission" date="2019-05" db="EMBL/GenBank/DDBJ databases">
        <title>Annotation for the trematode Fasciolopsis buski.</title>
        <authorList>
            <person name="Choi Y.-J."/>
        </authorList>
    </citation>
    <scope>NUCLEOTIDE SEQUENCE</scope>
    <source>
        <strain evidence="10">HT</strain>
        <tissue evidence="10">Whole worm</tissue>
    </source>
</reference>
<dbReference type="InterPro" id="IPR050235">
    <property type="entry name" value="CK1_Ser-Thr_kinase"/>
</dbReference>
<feature type="compositionally biased region" description="Basic residues" evidence="8">
    <location>
        <begin position="378"/>
        <end position="391"/>
    </location>
</feature>
<dbReference type="GO" id="GO:0004674">
    <property type="term" value="F:protein serine/threonine kinase activity"/>
    <property type="evidence" value="ECO:0007669"/>
    <property type="project" value="UniProtKB-KW"/>
</dbReference>
<dbReference type="GO" id="GO:0005524">
    <property type="term" value="F:ATP binding"/>
    <property type="evidence" value="ECO:0007669"/>
    <property type="project" value="UniProtKB-UniRule"/>
</dbReference>
<feature type="compositionally biased region" description="Low complexity" evidence="8">
    <location>
        <begin position="968"/>
        <end position="983"/>
    </location>
</feature>
<dbReference type="Gene3D" id="1.10.510.10">
    <property type="entry name" value="Transferase(Phosphotransferase) domain 1"/>
    <property type="match status" value="1"/>
</dbReference>
<evidence type="ECO:0000256" key="6">
    <source>
        <dbReference type="ARBA" id="ARBA00061588"/>
    </source>
</evidence>
<evidence type="ECO:0000256" key="5">
    <source>
        <dbReference type="ARBA" id="ARBA00022840"/>
    </source>
</evidence>
<keyword evidence="1" id="KW-0723">Serine/threonine-protein kinase</keyword>
<evidence type="ECO:0000256" key="4">
    <source>
        <dbReference type="ARBA" id="ARBA00022777"/>
    </source>
</evidence>
<dbReference type="Pfam" id="PF00069">
    <property type="entry name" value="Pkinase"/>
    <property type="match status" value="1"/>
</dbReference>
<accession>A0A8E0S9J3</accession>
<dbReference type="FunFam" id="3.30.200.20:FF:000358">
    <property type="entry name" value="Tau tubulin kinase 2b"/>
    <property type="match status" value="1"/>
</dbReference>
<gene>
    <name evidence="10" type="ORF">FBUS_06234</name>
</gene>
<keyword evidence="4 10" id="KW-0418">Kinase</keyword>
<dbReference type="InterPro" id="IPR017441">
    <property type="entry name" value="Protein_kinase_ATP_BS"/>
</dbReference>
<evidence type="ECO:0000256" key="1">
    <source>
        <dbReference type="ARBA" id="ARBA00022527"/>
    </source>
</evidence>
<feature type="compositionally biased region" description="Basic residues" evidence="8">
    <location>
        <begin position="868"/>
        <end position="883"/>
    </location>
</feature>
<feature type="compositionally biased region" description="Polar residues" evidence="8">
    <location>
        <begin position="808"/>
        <end position="817"/>
    </location>
</feature>